<evidence type="ECO:0000256" key="1">
    <source>
        <dbReference type="ARBA" id="ARBA00022729"/>
    </source>
</evidence>
<dbReference type="EMBL" id="QPJT01000001">
    <property type="protein sequence ID" value="RCX21067.1"/>
    <property type="molecule type" value="Genomic_DNA"/>
</dbReference>
<dbReference type="PANTHER" id="PTHR30006:SF2">
    <property type="entry name" value="ABC TRANSPORTER SUBSTRATE-BINDING PROTEIN"/>
    <property type="match status" value="1"/>
</dbReference>
<accession>A0A369BKS1</accession>
<dbReference type="InterPro" id="IPR015077">
    <property type="entry name" value="DUF1858"/>
</dbReference>
<dbReference type="Pfam" id="PF13343">
    <property type="entry name" value="SBP_bac_6"/>
    <property type="match status" value="1"/>
</dbReference>
<name>A0A369BKS1_9FIRM</name>
<keyword evidence="1" id="KW-0732">Signal</keyword>
<keyword evidence="4" id="KW-1185">Reference proteome</keyword>
<dbReference type="Gene3D" id="3.40.190.10">
    <property type="entry name" value="Periplasmic binding protein-like II"/>
    <property type="match status" value="2"/>
</dbReference>
<dbReference type="Proteomes" id="UP000253034">
    <property type="component" value="Unassembled WGS sequence"/>
</dbReference>
<feature type="domain" description="DUF1858" evidence="2">
    <location>
        <begin position="11"/>
        <end position="68"/>
    </location>
</feature>
<evidence type="ECO:0000313" key="4">
    <source>
        <dbReference type="Proteomes" id="UP000253034"/>
    </source>
</evidence>
<gene>
    <name evidence="3" type="ORF">DFR58_101277</name>
</gene>
<dbReference type="Pfam" id="PF08984">
    <property type="entry name" value="DUF1858"/>
    <property type="match status" value="1"/>
</dbReference>
<protein>
    <submittedName>
        <fullName evidence="3">ABC-type Fe3+ transport system substrate-binding protein</fullName>
    </submittedName>
</protein>
<dbReference type="InterPro" id="IPR038062">
    <property type="entry name" value="ScdA-like_N_sf"/>
</dbReference>
<organism evidence="3 4">
    <name type="scientific">Anaerobacterium chartisolvens</name>
    <dbReference type="NCBI Taxonomy" id="1297424"/>
    <lineage>
        <taxon>Bacteria</taxon>
        <taxon>Bacillati</taxon>
        <taxon>Bacillota</taxon>
        <taxon>Clostridia</taxon>
        <taxon>Eubacteriales</taxon>
        <taxon>Oscillospiraceae</taxon>
        <taxon>Anaerobacterium</taxon>
    </lineage>
</organism>
<dbReference type="AlphaFoldDB" id="A0A369BKS1"/>
<dbReference type="SUPFAM" id="SSF53850">
    <property type="entry name" value="Periplasmic binding protein-like II"/>
    <property type="match status" value="1"/>
</dbReference>
<reference evidence="3 4" key="1">
    <citation type="submission" date="2018-07" db="EMBL/GenBank/DDBJ databases">
        <title>Genomic Encyclopedia of Type Strains, Phase IV (KMG-IV): sequencing the most valuable type-strain genomes for metagenomic binning, comparative biology and taxonomic classification.</title>
        <authorList>
            <person name="Goeker M."/>
        </authorList>
    </citation>
    <scope>NUCLEOTIDE SEQUENCE [LARGE SCALE GENOMIC DNA]</scope>
    <source>
        <strain evidence="3 4">DSM 27016</strain>
    </source>
</reference>
<dbReference type="PANTHER" id="PTHR30006">
    <property type="entry name" value="THIAMINE-BINDING PERIPLASMIC PROTEIN-RELATED"/>
    <property type="match status" value="1"/>
</dbReference>
<evidence type="ECO:0000313" key="3">
    <source>
        <dbReference type="EMBL" id="RCX21067.1"/>
    </source>
</evidence>
<evidence type="ECO:0000259" key="2">
    <source>
        <dbReference type="Pfam" id="PF08984"/>
    </source>
</evidence>
<dbReference type="SUPFAM" id="SSF140683">
    <property type="entry name" value="SP0561-like"/>
    <property type="match status" value="1"/>
</dbReference>
<sequence>MTNKEDKVLNIKQDMFIDRILREYPEAIQVFISNGFEDFADSDLISRLGPFLKLKTALKARGINIDLFLQLIEEKLSETRGLNMSAVHDLKPGQKAPNLLALLPCPLKIPLQEEFSSFICSSYRQGELEYLIEGNANNQLSYYTYVEQFEDIDDVPDIVISPGINSFFYKGFVEKFIDKGYFADAAEYMPGEMLKRAGVKDPGGNYTMICMNLLVMVADLDQMGDLPLPKSWGDLLHPQYEKKVVIRGQKEFFCETTLLTIFKDYGLEGVEKLGRSVKAGWHPAQMAKMAGSGNVNAPAISVMPYFFTKTIKNKGNVKVIWPWDGAIISPVSMLVKASKMEQLKNAWSFFTGTAAAKICAGAFFPSLHPEVDNKIPEEASFNWLGWEFIKSRDIGAILNELNQCFLKAYKGYII</sequence>
<comment type="caution">
    <text evidence="3">The sequence shown here is derived from an EMBL/GenBank/DDBJ whole genome shotgun (WGS) entry which is preliminary data.</text>
</comment>
<proteinExistence type="predicted"/>
<dbReference type="Gene3D" id="1.10.3910.10">
    <property type="entry name" value="SP0561-like"/>
    <property type="match status" value="1"/>
</dbReference>